<dbReference type="GO" id="GO:0003723">
    <property type="term" value="F:RNA binding"/>
    <property type="evidence" value="ECO:0007669"/>
    <property type="project" value="UniProtKB-UniRule"/>
</dbReference>
<dbReference type="PROSITE" id="PS50102">
    <property type="entry name" value="RRM"/>
    <property type="match status" value="1"/>
</dbReference>
<gene>
    <name evidence="4" type="ORF">BSTOLATCC_MIC9598</name>
</gene>
<keyword evidence="1 2" id="KW-0694">RNA-binding</keyword>
<dbReference type="SMART" id="SM00360">
    <property type="entry name" value="RRM"/>
    <property type="match status" value="1"/>
</dbReference>
<dbReference type="Proteomes" id="UP001162131">
    <property type="component" value="Unassembled WGS sequence"/>
</dbReference>
<protein>
    <recommendedName>
        <fullName evidence="3">RRM domain-containing protein</fullName>
    </recommendedName>
</protein>
<evidence type="ECO:0000256" key="1">
    <source>
        <dbReference type="ARBA" id="ARBA00022884"/>
    </source>
</evidence>
<evidence type="ECO:0000259" key="3">
    <source>
        <dbReference type="PROSITE" id="PS50102"/>
    </source>
</evidence>
<dbReference type="Gene3D" id="3.30.70.330">
    <property type="match status" value="1"/>
</dbReference>
<comment type="caution">
    <text evidence="4">The sequence shown here is derived from an EMBL/GenBank/DDBJ whole genome shotgun (WGS) entry which is preliminary data.</text>
</comment>
<name>A0AAU9IZK8_9CILI</name>
<dbReference type="Pfam" id="PF00076">
    <property type="entry name" value="RRM_1"/>
    <property type="match status" value="1"/>
</dbReference>
<proteinExistence type="predicted"/>
<dbReference type="PANTHER" id="PTHR10352">
    <property type="entry name" value="EUKARYOTIC TRANSLATION INITIATION FACTOR 3 SUBUNIT G"/>
    <property type="match status" value="1"/>
</dbReference>
<dbReference type="AlphaFoldDB" id="A0AAU9IZK8"/>
<evidence type="ECO:0000313" key="4">
    <source>
        <dbReference type="EMBL" id="CAG9313794.1"/>
    </source>
</evidence>
<dbReference type="InterPro" id="IPR000504">
    <property type="entry name" value="RRM_dom"/>
</dbReference>
<evidence type="ECO:0000313" key="5">
    <source>
        <dbReference type="Proteomes" id="UP001162131"/>
    </source>
</evidence>
<accession>A0AAU9IZK8</accession>
<keyword evidence="5" id="KW-1185">Reference proteome</keyword>
<dbReference type="InterPro" id="IPR024675">
    <property type="entry name" value="eIF3g_N"/>
</dbReference>
<dbReference type="Pfam" id="PF12353">
    <property type="entry name" value="eIF3g"/>
    <property type="match status" value="1"/>
</dbReference>
<dbReference type="EMBL" id="CAJZBQ010000011">
    <property type="protein sequence ID" value="CAG9313794.1"/>
    <property type="molecule type" value="Genomic_DNA"/>
</dbReference>
<dbReference type="InterPro" id="IPR035979">
    <property type="entry name" value="RBD_domain_sf"/>
</dbReference>
<feature type="domain" description="RRM" evidence="3">
    <location>
        <begin position="128"/>
        <end position="206"/>
    </location>
</feature>
<dbReference type="InterPro" id="IPR012677">
    <property type="entry name" value="Nucleotide-bd_a/b_plait_sf"/>
</dbReference>
<reference evidence="4" key="1">
    <citation type="submission" date="2021-09" db="EMBL/GenBank/DDBJ databases">
        <authorList>
            <consortium name="AG Swart"/>
            <person name="Singh M."/>
            <person name="Singh A."/>
            <person name="Seah K."/>
            <person name="Emmerich C."/>
        </authorList>
    </citation>
    <scope>NUCLEOTIDE SEQUENCE</scope>
    <source>
        <strain evidence="4">ATCC30299</strain>
    </source>
</reference>
<organism evidence="4 5">
    <name type="scientific">Blepharisma stoltei</name>
    <dbReference type="NCBI Taxonomy" id="1481888"/>
    <lineage>
        <taxon>Eukaryota</taxon>
        <taxon>Sar</taxon>
        <taxon>Alveolata</taxon>
        <taxon>Ciliophora</taxon>
        <taxon>Postciliodesmatophora</taxon>
        <taxon>Heterotrichea</taxon>
        <taxon>Heterotrichida</taxon>
        <taxon>Blepharismidae</taxon>
        <taxon>Blepharisma</taxon>
    </lineage>
</organism>
<dbReference type="SUPFAM" id="SSF54928">
    <property type="entry name" value="RNA-binding domain, RBD"/>
    <property type="match status" value="1"/>
</dbReference>
<evidence type="ECO:0000256" key="2">
    <source>
        <dbReference type="PROSITE-ProRule" id="PRU00176"/>
    </source>
</evidence>
<sequence length="222" mass="25760">MADADYIEREHIEATADGTYKITTHIKIQNKTVITNPDIERRKTLPKFGDCKNLSKGDIEGSINIEDKEVFLQKSSQVRAEENITKFNLNRAHKEKLDALTRRERAIMSGETEEQKTRRPIVTEREEFSVKVSNLPDNIDQDVLQNLFGTAGRVRKVFIPRGRDDNLPRDFAFVHFDTKAEAEKAIKQFKDYPLGHHILSVEMADRRNQRRNVPMSNRRGRK</sequence>